<proteinExistence type="inferred from homology"/>
<evidence type="ECO:0000256" key="1">
    <source>
        <dbReference type="ARBA" id="ARBA00005771"/>
    </source>
</evidence>
<sequence length="330" mass="38427">MSISPNDAGEPNTQKPKIPFYQDVDGLRIPGLFSPEVYKSALTYKARPDDLFIVTYPKCGTTWVQNIVACIFRDGKPFQSALEFFMETPFLEMTGPETAECMKRPGAIKTHLPFHLAPWSPAAKYIFVARNPKDCCVSLYKFTESMPGYRFEGGEFDDFFELFINGEVDFGDYFDIILSWYEHRNDPNVLFFTYEQLKKDTKPCILKIGEFIGSPYKEKLRNDEKYLNDVILHSSFSFMKEHMNNYMIELNKMPKDIILNNHDIPSGIRNLFLNESQPSKDDTPWITYVRKGVVGDWRNYFSPSQNARLEEKFRERAAGTDLLNLWKDYM</sequence>
<keyword evidence="2" id="KW-0808">Transferase</keyword>
<accession>A0A8X6HKJ0</accession>
<organism evidence="4 5">
    <name type="scientific">Trichonephila clavata</name>
    <name type="common">Joro spider</name>
    <name type="synonym">Nephila clavata</name>
    <dbReference type="NCBI Taxonomy" id="2740835"/>
    <lineage>
        <taxon>Eukaryota</taxon>
        <taxon>Metazoa</taxon>
        <taxon>Ecdysozoa</taxon>
        <taxon>Arthropoda</taxon>
        <taxon>Chelicerata</taxon>
        <taxon>Arachnida</taxon>
        <taxon>Araneae</taxon>
        <taxon>Araneomorphae</taxon>
        <taxon>Entelegynae</taxon>
        <taxon>Araneoidea</taxon>
        <taxon>Nephilidae</taxon>
        <taxon>Trichonephila</taxon>
    </lineage>
</organism>
<dbReference type="InterPro" id="IPR027417">
    <property type="entry name" value="P-loop_NTPase"/>
</dbReference>
<gene>
    <name evidence="4" type="primary">Sult1c2</name>
    <name evidence="4" type="ORF">TNCT_612001</name>
</gene>
<evidence type="ECO:0000259" key="3">
    <source>
        <dbReference type="Pfam" id="PF00685"/>
    </source>
</evidence>
<comment type="similarity">
    <text evidence="1">Belongs to the sulfotransferase 1 family.</text>
</comment>
<dbReference type="EMBL" id="BMAO01008556">
    <property type="protein sequence ID" value="GFR24798.1"/>
    <property type="molecule type" value="Genomic_DNA"/>
</dbReference>
<dbReference type="InterPro" id="IPR000863">
    <property type="entry name" value="Sulfotransferase_dom"/>
</dbReference>
<evidence type="ECO:0000256" key="2">
    <source>
        <dbReference type="ARBA" id="ARBA00022679"/>
    </source>
</evidence>
<reference evidence="4" key="1">
    <citation type="submission" date="2020-07" db="EMBL/GenBank/DDBJ databases">
        <title>Multicomponent nature underlies the extraordinary mechanical properties of spider dragline silk.</title>
        <authorList>
            <person name="Kono N."/>
            <person name="Nakamura H."/>
            <person name="Mori M."/>
            <person name="Yoshida Y."/>
            <person name="Ohtoshi R."/>
            <person name="Malay A.D."/>
            <person name="Moran D.A.P."/>
            <person name="Tomita M."/>
            <person name="Numata K."/>
            <person name="Arakawa K."/>
        </authorList>
    </citation>
    <scope>NUCLEOTIDE SEQUENCE</scope>
</reference>
<keyword evidence="5" id="KW-1185">Reference proteome</keyword>
<protein>
    <submittedName>
        <fullName evidence="4">Sulfotransferase 1C2</fullName>
    </submittedName>
</protein>
<evidence type="ECO:0000313" key="5">
    <source>
        <dbReference type="Proteomes" id="UP000887116"/>
    </source>
</evidence>
<dbReference type="Proteomes" id="UP000887116">
    <property type="component" value="Unassembled WGS sequence"/>
</dbReference>
<dbReference type="AlphaFoldDB" id="A0A8X6HKJ0"/>
<dbReference type="GO" id="GO:0008146">
    <property type="term" value="F:sulfotransferase activity"/>
    <property type="evidence" value="ECO:0007669"/>
    <property type="project" value="InterPro"/>
</dbReference>
<dbReference type="Gene3D" id="3.40.50.300">
    <property type="entry name" value="P-loop containing nucleotide triphosphate hydrolases"/>
    <property type="match status" value="1"/>
</dbReference>
<dbReference type="SUPFAM" id="SSF52540">
    <property type="entry name" value="P-loop containing nucleoside triphosphate hydrolases"/>
    <property type="match status" value="1"/>
</dbReference>
<dbReference type="OrthoDB" id="205623at2759"/>
<dbReference type="PANTHER" id="PTHR11783">
    <property type="entry name" value="SULFOTRANSFERASE SULT"/>
    <property type="match status" value="1"/>
</dbReference>
<dbReference type="Pfam" id="PF00685">
    <property type="entry name" value="Sulfotransfer_1"/>
    <property type="match status" value="1"/>
</dbReference>
<feature type="domain" description="Sulfotransferase" evidence="3">
    <location>
        <begin position="48"/>
        <end position="320"/>
    </location>
</feature>
<comment type="caution">
    <text evidence="4">The sequence shown here is derived from an EMBL/GenBank/DDBJ whole genome shotgun (WGS) entry which is preliminary data.</text>
</comment>
<name>A0A8X6HKJ0_TRICU</name>
<evidence type="ECO:0000313" key="4">
    <source>
        <dbReference type="EMBL" id="GFR24798.1"/>
    </source>
</evidence>